<dbReference type="Proteomes" id="UP000494040">
    <property type="component" value="Unassembled WGS sequence"/>
</dbReference>
<dbReference type="Pfam" id="PF00135">
    <property type="entry name" value="COesterase"/>
    <property type="match status" value="1"/>
</dbReference>
<proteinExistence type="inferred from homology"/>
<dbReference type="Gene3D" id="3.40.50.1820">
    <property type="entry name" value="alpha/beta hydrolase"/>
    <property type="match status" value="1"/>
</dbReference>
<evidence type="ECO:0000259" key="5">
    <source>
        <dbReference type="Pfam" id="PF00135"/>
    </source>
</evidence>
<evidence type="ECO:0000256" key="3">
    <source>
        <dbReference type="ARBA" id="ARBA00022801"/>
    </source>
</evidence>
<reference evidence="6" key="1">
    <citation type="submission" date="2022-01" db="UniProtKB">
        <authorList>
            <consortium name="EnsemblMetazoa"/>
        </authorList>
    </citation>
    <scope>IDENTIFICATION</scope>
</reference>
<evidence type="ECO:0000256" key="4">
    <source>
        <dbReference type="ARBA" id="ARBA00023180"/>
    </source>
</evidence>
<evidence type="ECO:0000256" key="1">
    <source>
        <dbReference type="ARBA" id="ARBA00005964"/>
    </source>
</evidence>
<keyword evidence="4" id="KW-0325">Glycoprotein</keyword>
<keyword evidence="7" id="KW-1185">Reference proteome</keyword>
<dbReference type="RefSeq" id="XP_024083485.1">
    <property type="nucleotide sequence ID" value="XM_024227717.1"/>
</dbReference>
<dbReference type="EnsemblMetazoa" id="XM_024227717.1">
    <property type="protein sequence ID" value="XP_024083485.1"/>
    <property type="gene ID" value="LOC106670891"/>
</dbReference>
<dbReference type="SUPFAM" id="SSF53474">
    <property type="entry name" value="alpha/beta-Hydrolases"/>
    <property type="match status" value="1"/>
</dbReference>
<dbReference type="InterPro" id="IPR002018">
    <property type="entry name" value="CarbesteraseB"/>
</dbReference>
<accession>A0A8I6SJ79</accession>
<dbReference type="KEGG" id="clec:106670891"/>
<evidence type="ECO:0000313" key="6">
    <source>
        <dbReference type="EnsemblMetazoa" id="XP_024083485.1"/>
    </source>
</evidence>
<feature type="domain" description="Carboxylesterase type B" evidence="5">
    <location>
        <begin position="44"/>
        <end position="165"/>
    </location>
</feature>
<dbReference type="InterPro" id="IPR029058">
    <property type="entry name" value="AB_hydrolase_fold"/>
</dbReference>
<comment type="similarity">
    <text evidence="1">Belongs to the type-B carboxylesterase/lipase family.</text>
</comment>
<dbReference type="AlphaFoldDB" id="A0A8I6SJ79"/>
<name>A0A8I6SJ79_CIMLE</name>
<keyword evidence="2" id="KW-0719">Serine esterase</keyword>
<keyword evidence="3" id="KW-0378">Hydrolase</keyword>
<dbReference type="PANTHER" id="PTHR43142">
    <property type="entry name" value="CARBOXYLIC ESTER HYDROLASE"/>
    <property type="match status" value="1"/>
</dbReference>
<organism evidence="6 7">
    <name type="scientific">Cimex lectularius</name>
    <name type="common">Bed bug</name>
    <name type="synonym">Acanthia lectularia</name>
    <dbReference type="NCBI Taxonomy" id="79782"/>
    <lineage>
        <taxon>Eukaryota</taxon>
        <taxon>Metazoa</taxon>
        <taxon>Ecdysozoa</taxon>
        <taxon>Arthropoda</taxon>
        <taxon>Hexapoda</taxon>
        <taxon>Insecta</taxon>
        <taxon>Pterygota</taxon>
        <taxon>Neoptera</taxon>
        <taxon>Paraneoptera</taxon>
        <taxon>Hemiptera</taxon>
        <taxon>Heteroptera</taxon>
        <taxon>Panheteroptera</taxon>
        <taxon>Cimicomorpha</taxon>
        <taxon>Cimicidae</taxon>
        <taxon>Cimex</taxon>
    </lineage>
</organism>
<evidence type="ECO:0000256" key="2">
    <source>
        <dbReference type="ARBA" id="ARBA00022487"/>
    </source>
</evidence>
<dbReference type="GeneID" id="106670891"/>
<dbReference type="OrthoDB" id="6846267at2759"/>
<protein>
    <recommendedName>
        <fullName evidence="5">Carboxylesterase type B domain-containing protein</fullName>
    </recommendedName>
</protein>
<evidence type="ECO:0000313" key="7">
    <source>
        <dbReference type="Proteomes" id="UP000494040"/>
    </source>
</evidence>
<dbReference type="PANTHER" id="PTHR43142:SF1">
    <property type="entry name" value="CARBOXYLIC ESTER HYDROLASE"/>
    <property type="match status" value="1"/>
</dbReference>
<sequence>MKVNGNTMAAFWATWHHLQYLRSLFYVKFVSILLPSLFYAEDMKGEVSATYEGNLFISFYGINYAYDPWTFKDPNYRVMYTNEKRKVDCLEIDRSNNRQIGQENCLCVNVFTPVPYVNRSMPVLVWIQGEAFPIGNNKGSVYYPARHMDYGIVVVTMSYRLGPLGNTMFPYFFPLFFNDLT</sequence>
<dbReference type="GO" id="GO:0052689">
    <property type="term" value="F:carboxylic ester hydrolase activity"/>
    <property type="evidence" value="ECO:0007669"/>
    <property type="project" value="UniProtKB-KW"/>
</dbReference>